<evidence type="ECO:0000256" key="1">
    <source>
        <dbReference type="SAM" id="Phobius"/>
    </source>
</evidence>
<name>A0A8J6JZC7_ELECQ</name>
<protein>
    <recommendedName>
        <fullName evidence="5">NADH dehydrogenase subunit 6</fullName>
    </recommendedName>
</protein>
<sequence>MFSYLLLLLIASLQFTGALGYSYYGVPTWGIVCLALVGSVLVLLFLAFALMIAMRRRQSRRC</sequence>
<dbReference type="EMBL" id="WNTK01000493">
    <property type="protein sequence ID" value="KAG9469534.1"/>
    <property type="molecule type" value="Genomic_DNA"/>
</dbReference>
<gene>
    <name evidence="3" type="ORF">GDO78_020266</name>
</gene>
<keyword evidence="1" id="KW-0812">Transmembrane</keyword>
<organism evidence="3 4">
    <name type="scientific">Eleutherodactylus coqui</name>
    <name type="common">Puerto Rican coqui</name>
    <dbReference type="NCBI Taxonomy" id="57060"/>
    <lineage>
        <taxon>Eukaryota</taxon>
        <taxon>Metazoa</taxon>
        <taxon>Chordata</taxon>
        <taxon>Craniata</taxon>
        <taxon>Vertebrata</taxon>
        <taxon>Euteleostomi</taxon>
        <taxon>Amphibia</taxon>
        <taxon>Batrachia</taxon>
        <taxon>Anura</taxon>
        <taxon>Neobatrachia</taxon>
        <taxon>Hyloidea</taxon>
        <taxon>Eleutherodactylidae</taxon>
        <taxon>Eleutherodactylinae</taxon>
        <taxon>Eleutherodactylus</taxon>
        <taxon>Eleutherodactylus</taxon>
    </lineage>
</organism>
<feature type="transmembrane region" description="Helical" evidence="1">
    <location>
        <begin position="28"/>
        <end position="53"/>
    </location>
</feature>
<keyword evidence="1" id="KW-0472">Membrane</keyword>
<feature type="chain" id="PRO_5035218101" description="NADH dehydrogenase subunit 6" evidence="2">
    <location>
        <begin position="21"/>
        <end position="62"/>
    </location>
</feature>
<proteinExistence type="predicted"/>
<comment type="caution">
    <text evidence="3">The sequence shown here is derived from an EMBL/GenBank/DDBJ whole genome shotgun (WGS) entry which is preliminary data.</text>
</comment>
<feature type="signal peptide" evidence="2">
    <location>
        <begin position="1"/>
        <end position="20"/>
    </location>
</feature>
<evidence type="ECO:0000313" key="3">
    <source>
        <dbReference type="EMBL" id="KAG9469534.1"/>
    </source>
</evidence>
<keyword evidence="4" id="KW-1185">Reference proteome</keyword>
<reference evidence="3" key="1">
    <citation type="thesis" date="2020" institute="ProQuest LLC" country="789 East Eisenhower Parkway, Ann Arbor, MI, USA">
        <title>Comparative Genomics and Chromosome Evolution.</title>
        <authorList>
            <person name="Mudd A.B."/>
        </authorList>
    </citation>
    <scope>NUCLEOTIDE SEQUENCE</scope>
    <source>
        <strain evidence="3">HN-11 Male</strain>
        <tissue evidence="3">Kidney and liver</tissue>
    </source>
</reference>
<evidence type="ECO:0008006" key="5">
    <source>
        <dbReference type="Google" id="ProtNLM"/>
    </source>
</evidence>
<keyword evidence="2" id="KW-0732">Signal</keyword>
<keyword evidence="1" id="KW-1133">Transmembrane helix</keyword>
<dbReference type="Proteomes" id="UP000770717">
    <property type="component" value="Unassembled WGS sequence"/>
</dbReference>
<accession>A0A8J6JZC7</accession>
<dbReference type="AlphaFoldDB" id="A0A8J6JZC7"/>
<evidence type="ECO:0000256" key="2">
    <source>
        <dbReference type="SAM" id="SignalP"/>
    </source>
</evidence>
<evidence type="ECO:0000313" key="4">
    <source>
        <dbReference type="Proteomes" id="UP000770717"/>
    </source>
</evidence>